<organism evidence="2">
    <name type="scientific">marine sediment metagenome</name>
    <dbReference type="NCBI Taxonomy" id="412755"/>
    <lineage>
        <taxon>unclassified sequences</taxon>
        <taxon>metagenomes</taxon>
        <taxon>ecological metagenomes</taxon>
    </lineage>
</organism>
<evidence type="ECO:0000313" key="2">
    <source>
        <dbReference type="EMBL" id="GAH61061.1"/>
    </source>
</evidence>
<dbReference type="EMBL" id="BARU01016474">
    <property type="protein sequence ID" value="GAH61061.1"/>
    <property type="molecule type" value="Genomic_DNA"/>
</dbReference>
<comment type="caution">
    <text evidence="2">The sequence shown here is derived from an EMBL/GenBank/DDBJ whole genome shotgun (WGS) entry which is preliminary data.</text>
</comment>
<proteinExistence type="predicted"/>
<sequence length="82" mass="9777">QRKKQIFRSIEPKEKKEQANLKQKIKELNKLLRGYHKDIGLNSQSLRKTLSGYSNRKKDQRPREKRAGRCQPKTCGFYCKEI</sequence>
<reference evidence="2" key="1">
    <citation type="journal article" date="2014" name="Front. Microbiol.">
        <title>High frequency of phylogenetically diverse reductive dehalogenase-homologous genes in deep subseafloor sedimentary metagenomes.</title>
        <authorList>
            <person name="Kawai M."/>
            <person name="Futagami T."/>
            <person name="Toyoda A."/>
            <person name="Takaki Y."/>
            <person name="Nishi S."/>
            <person name="Hori S."/>
            <person name="Arai W."/>
            <person name="Tsubouchi T."/>
            <person name="Morono Y."/>
            <person name="Uchiyama I."/>
            <person name="Ito T."/>
            <person name="Fujiyama A."/>
            <person name="Inagaki F."/>
            <person name="Takami H."/>
        </authorList>
    </citation>
    <scope>NUCLEOTIDE SEQUENCE</scope>
    <source>
        <strain evidence="2">Expedition CK06-06</strain>
    </source>
</reference>
<dbReference type="AlphaFoldDB" id="X1GT47"/>
<evidence type="ECO:0000256" key="1">
    <source>
        <dbReference type="SAM" id="MobiDB-lite"/>
    </source>
</evidence>
<name>X1GT47_9ZZZZ</name>
<protein>
    <submittedName>
        <fullName evidence="2">Uncharacterized protein</fullName>
    </submittedName>
</protein>
<accession>X1GT47</accession>
<gene>
    <name evidence="2" type="ORF">S03H2_27374</name>
</gene>
<feature type="non-terminal residue" evidence="2">
    <location>
        <position position="1"/>
    </location>
</feature>
<feature type="region of interest" description="Disordered" evidence="1">
    <location>
        <begin position="46"/>
        <end position="67"/>
    </location>
</feature>